<feature type="compositionally biased region" description="Low complexity" evidence="1">
    <location>
        <begin position="15"/>
        <end position="36"/>
    </location>
</feature>
<dbReference type="EMBL" id="JAFNEN010000775">
    <property type="protein sequence ID" value="KAG8177527.1"/>
    <property type="molecule type" value="Genomic_DNA"/>
</dbReference>
<name>A0AAV6U134_9ARAC</name>
<reference evidence="2 3" key="1">
    <citation type="journal article" date="2022" name="Nat. Ecol. Evol.">
        <title>A masculinizing supergene underlies an exaggerated male reproductive morph in a spider.</title>
        <authorList>
            <person name="Hendrickx F."/>
            <person name="De Corte Z."/>
            <person name="Sonet G."/>
            <person name="Van Belleghem S.M."/>
            <person name="Kostlbacher S."/>
            <person name="Vangestel C."/>
        </authorList>
    </citation>
    <scope>NUCLEOTIDE SEQUENCE [LARGE SCALE GENOMIC DNA]</scope>
    <source>
        <strain evidence="2">W744_W776</strain>
    </source>
</reference>
<evidence type="ECO:0000256" key="1">
    <source>
        <dbReference type="SAM" id="MobiDB-lite"/>
    </source>
</evidence>
<proteinExistence type="predicted"/>
<comment type="caution">
    <text evidence="2">The sequence shown here is derived from an EMBL/GenBank/DDBJ whole genome shotgun (WGS) entry which is preliminary data.</text>
</comment>
<gene>
    <name evidence="2" type="ORF">JTE90_023432</name>
</gene>
<keyword evidence="3" id="KW-1185">Reference proteome</keyword>
<accession>A0AAV6U134</accession>
<evidence type="ECO:0000313" key="3">
    <source>
        <dbReference type="Proteomes" id="UP000827092"/>
    </source>
</evidence>
<sequence>MIDQKQKKFYSHSIYTSSDDSNISSSSDIDDGLIPSNGHDKASISLSVSVGDWVEVDYEGDLFKGEIKSIENEE</sequence>
<evidence type="ECO:0000313" key="2">
    <source>
        <dbReference type="EMBL" id="KAG8177527.1"/>
    </source>
</evidence>
<feature type="region of interest" description="Disordered" evidence="1">
    <location>
        <begin position="15"/>
        <end position="37"/>
    </location>
</feature>
<dbReference type="AlphaFoldDB" id="A0AAV6U134"/>
<dbReference type="Proteomes" id="UP000827092">
    <property type="component" value="Unassembled WGS sequence"/>
</dbReference>
<protein>
    <submittedName>
        <fullName evidence="2">Uncharacterized protein</fullName>
    </submittedName>
</protein>
<organism evidence="2 3">
    <name type="scientific">Oedothorax gibbosus</name>
    <dbReference type="NCBI Taxonomy" id="931172"/>
    <lineage>
        <taxon>Eukaryota</taxon>
        <taxon>Metazoa</taxon>
        <taxon>Ecdysozoa</taxon>
        <taxon>Arthropoda</taxon>
        <taxon>Chelicerata</taxon>
        <taxon>Arachnida</taxon>
        <taxon>Araneae</taxon>
        <taxon>Araneomorphae</taxon>
        <taxon>Entelegynae</taxon>
        <taxon>Araneoidea</taxon>
        <taxon>Linyphiidae</taxon>
        <taxon>Erigoninae</taxon>
        <taxon>Oedothorax</taxon>
    </lineage>
</organism>